<dbReference type="Proteomes" id="UP001305647">
    <property type="component" value="Unassembled WGS sequence"/>
</dbReference>
<dbReference type="AlphaFoldDB" id="A0AAN6QB38"/>
<feature type="compositionally biased region" description="Polar residues" evidence="1">
    <location>
        <begin position="122"/>
        <end position="132"/>
    </location>
</feature>
<evidence type="ECO:0000256" key="1">
    <source>
        <dbReference type="SAM" id="MobiDB-lite"/>
    </source>
</evidence>
<sequence length="156" mass="17341">MLLMQSYRLFMNCVCVGRLHGLASLLGSFDHFTAGRPGRRRYKRRSIASPAKRGAWPWRHGPCNSQVGPPRISRCSEAINSAIRQPTLPNLRSAPSCSDLVKKSHSSSASGQLTSRKHSPKESPSLSHTQTCPFGDSPSEWRNLRSTSSSWAYHHL</sequence>
<evidence type="ECO:0000313" key="2">
    <source>
        <dbReference type="EMBL" id="KAK4106281.1"/>
    </source>
</evidence>
<keyword evidence="3" id="KW-1185">Reference proteome</keyword>
<feature type="region of interest" description="Disordered" evidence="1">
    <location>
        <begin position="86"/>
        <end position="139"/>
    </location>
</feature>
<feature type="compositionally biased region" description="Polar residues" evidence="1">
    <location>
        <begin position="86"/>
        <end position="96"/>
    </location>
</feature>
<reference evidence="2" key="2">
    <citation type="submission" date="2023-05" db="EMBL/GenBank/DDBJ databases">
        <authorList>
            <consortium name="Lawrence Berkeley National Laboratory"/>
            <person name="Steindorff A."/>
            <person name="Hensen N."/>
            <person name="Bonometti L."/>
            <person name="Westerberg I."/>
            <person name="Brannstrom I.O."/>
            <person name="Guillou S."/>
            <person name="Cros-Aarteil S."/>
            <person name="Calhoun S."/>
            <person name="Haridas S."/>
            <person name="Kuo A."/>
            <person name="Mondo S."/>
            <person name="Pangilinan J."/>
            <person name="Riley R."/>
            <person name="Labutti K."/>
            <person name="Andreopoulos B."/>
            <person name="Lipzen A."/>
            <person name="Chen C."/>
            <person name="Yanf M."/>
            <person name="Daum C."/>
            <person name="Ng V."/>
            <person name="Clum A."/>
            <person name="Ohm R."/>
            <person name="Martin F."/>
            <person name="Silar P."/>
            <person name="Natvig D."/>
            <person name="Lalanne C."/>
            <person name="Gautier V."/>
            <person name="Ament-Velasquez S.L."/>
            <person name="Kruys A."/>
            <person name="Hutchinson M.I."/>
            <person name="Powell A.J."/>
            <person name="Barry K."/>
            <person name="Miller A.N."/>
            <person name="Grigoriev I.V."/>
            <person name="Debuchy R."/>
            <person name="Gladieux P."/>
            <person name="Thoren M.H."/>
            <person name="Johannesson H."/>
        </authorList>
    </citation>
    <scope>NUCLEOTIDE SEQUENCE</scope>
    <source>
        <strain evidence="2">CBS 757.83</strain>
    </source>
</reference>
<evidence type="ECO:0000313" key="3">
    <source>
        <dbReference type="Proteomes" id="UP001305647"/>
    </source>
</evidence>
<organism evidence="2 3">
    <name type="scientific">Parathielavia hyrcaniae</name>
    <dbReference type="NCBI Taxonomy" id="113614"/>
    <lineage>
        <taxon>Eukaryota</taxon>
        <taxon>Fungi</taxon>
        <taxon>Dikarya</taxon>
        <taxon>Ascomycota</taxon>
        <taxon>Pezizomycotina</taxon>
        <taxon>Sordariomycetes</taxon>
        <taxon>Sordariomycetidae</taxon>
        <taxon>Sordariales</taxon>
        <taxon>Chaetomiaceae</taxon>
        <taxon>Parathielavia</taxon>
    </lineage>
</organism>
<accession>A0AAN6QB38</accession>
<name>A0AAN6QB38_9PEZI</name>
<dbReference type="EMBL" id="MU863624">
    <property type="protein sequence ID" value="KAK4106281.1"/>
    <property type="molecule type" value="Genomic_DNA"/>
</dbReference>
<protein>
    <submittedName>
        <fullName evidence="2">Uncharacterized protein</fullName>
    </submittedName>
</protein>
<comment type="caution">
    <text evidence="2">The sequence shown here is derived from an EMBL/GenBank/DDBJ whole genome shotgun (WGS) entry which is preliminary data.</text>
</comment>
<proteinExistence type="predicted"/>
<reference evidence="2" key="1">
    <citation type="journal article" date="2023" name="Mol. Phylogenet. Evol.">
        <title>Genome-scale phylogeny and comparative genomics of the fungal order Sordariales.</title>
        <authorList>
            <person name="Hensen N."/>
            <person name="Bonometti L."/>
            <person name="Westerberg I."/>
            <person name="Brannstrom I.O."/>
            <person name="Guillou S."/>
            <person name="Cros-Aarteil S."/>
            <person name="Calhoun S."/>
            <person name="Haridas S."/>
            <person name="Kuo A."/>
            <person name="Mondo S."/>
            <person name="Pangilinan J."/>
            <person name="Riley R."/>
            <person name="LaButti K."/>
            <person name="Andreopoulos B."/>
            <person name="Lipzen A."/>
            <person name="Chen C."/>
            <person name="Yan M."/>
            <person name="Daum C."/>
            <person name="Ng V."/>
            <person name="Clum A."/>
            <person name="Steindorff A."/>
            <person name="Ohm R.A."/>
            <person name="Martin F."/>
            <person name="Silar P."/>
            <person name="Natvig D.O."/>
            <person name="Lalanne C."/>
            <person name="Gautier V."/>
            <person name="Ament-Velasquez S.L."/>
            <person name="Kruys A."/>
            <person name="Hutchinson M.I."/>
            <person name="Powell A.J."/>
            <person name="Barry K."/>
            <person name="Miller A.N."/>
            <person name="Grigoriev I.V."/>
            <person name="Debuchy R."/>
            <person name="Gladieux P."/>
            <person name="Hiltunen Thoren M."/>
            <person name="Johannesson H."/>
        </authorList>
    </citation>
    <scope>NUCLEOTIDE SEQUENCE</scope>
    <source>
        <strain evidence="2">CBS 757.83</strain>
    </source>
</reference>
<gene>
    <name evidence="2" type="ORF">N658DRAFT_13849</name>
</gene>